<dbReference type="EC" id="2.3.1.184" evidence="6"/>
<dbReference type="RefSeq" id="WP_130155714.1">
    <property type="nucleotide sequence ID" value="NZ_SGIS01000006.1"/>
</dbReference>
<dbReference type="PANTHER" id="PTHR39322">
    <property type="entry name" value="ACYL-HOMOSERINE-LACTONE SYNTHASE"/>
    <property type="match status" value="1"/>
</dbReference>
<evidence type="ECO:0000256" key="2">
    <source>
        <dbReference type="ARBA" id="ARBA00022679"/>
    </source>
</evidence>
<sequence>MLYVVQSAARPVSDAVLRSMFAARKSVFVDLLKWDVPVLDGRYEIDQFDDVHATYLILADPDGTHLGSARLLPTTRPHILDSLYAELCDEAPPQAADIFEITRFCLDRGLSARERRQVRDMLVTALVDHALAAGITAYSAIAEMGWFQQILAFGWRCMPLGLPRIIDGTMLAALRTEITPETPSLLESGRATAAALRVDRRVAA</sequence>
<gene>
    <name evidence="7" type="ORF">EWE75_05795</name>
</gene>
<evidence type="ECO:0000256" key="6">
    <source>
        <dbReference type="RuleBase" id="RU361135"/>
    </source>
</evidence>
<evidence type="ECO:0000256" key="3">
    <source>
        <dbReference type="ARBA" id="ARBA00022691"/>
    </source>
</evidence>
<dbReference type="InterPro" id="IPR001690">
    <property type="entry name" value="Autoind_synthase"/>
</dbReference>
<dbReference type="Gene3D" id="3.40.630.30">
    <property type="match status" value="1"/>
</dbReference>
<evidence type="ECO:0000256" key="1">
    <source>
        <dbReference type="ARBA" id="ARBA00022654"/>
    </source>
</evidence>
<comment type="catalytic activity">
    <reaction evidence="6">
        <text>a fatty acyl-[ACP] + S-adenosyl-L-methionine = an N-acyl-L-homoserine lactone + S-methyl-5'-thioadenosine + holo-[ACP] + H(+)</text>
        <dbReference type="Rhea" id="RHEA:10096"/>
        <dbReference type="Rhea" id="RHEA-COMP:9685"/>
        <dbReference type="Rhea" id="RHEA-COMP:14125"/>
        <dbReference type="ChEBI" id="CHEBI:15378"/>
        <dbReference type="ChEBI" id="CHEBI:17509"/>
        <dbReference type="ChEBI" id="CHEBI:55474"/>
        <dbReference type="ChEBI" id="CHEBI:59789"/>
        <dbReference type="ChEBI" id="CHEBI:64479"/>
        <dbReference type="ChEBI" id="CHEBI:138651"/>
        <dbReference type="EC" id="2.3.1.184"/>
    </reaction>
</comment>
<evidence type="ECO:0000313" key="7">
    <source>
        <dbReference type="EMBL" id="RZF65471.1"/>
    </source>
</evidence>
<dbReference type="Pfam" id="PF00765">
    <property type="entry name" value="Autoind_synth"/>
    <property type="match status" value="1"/>
</dbReference>
<dbReference type="GO" id="GO:0009372">
    <property type="term" value="P:quorum sensing"/>
    <property type="evidence" value="ECO:0007669"/>
    <property type="project" value="UniProtKB-UniRule"/>
</dbReference>
<keyword evidence="2 6" id="KW-0808">Transferase</keyword>
<dbReference type="InterPro" id="IPR016181">
    <property type="entry name" value="Acyl_CoA_acyltransferase"/>
</dbReference>
<dbReference type="PROSITE" id="PS51187">
    <property type="entry name" value="AUTOINDUCER_SYNTH_2"/>
    <property type="match status" value="1"/>
</dbReference>
<keyword evidence="8" id="KW-1185">Reference proteome</keyword>
<dbReference type="EMBL" id="SGIS01000006">
    <property type="protein sequence ID" value="RZF65471.1"/>
    <property type="molecule type" value="Genomic_DNA"/>
</dbReference>
<reference evidence="7 8" key="1">
    <citation type="submission" date="2019-02" db="EMBL/GenBank/DDBJ databases">
        <authorList>
            <person name="Li Y."/>
        </authorList>
    </citation>
    <scope>NUCLEOTIDE SEQUENCE [LARGE SCALE GENOMIC DNA]</scope>
    <source>
        <strain evidence="7 8">3-7</strain>
    </source>
</reference>
<dbReference type="OrthoDB" id="6169313at2"/>
<keyword evidence="4 5" id="KW-0071">Autoinducer synthesis</keyword>
<dbReference type="PANTHER" id="PTHR39322:SF1">
    <property type="entry name" value="ISOVALERYL-HOMOSERINE LACTONE SYNTHASE"/>
    <property type="match status" value="1"/>
</dbReference>
<organism evidence="7 8">
    <name type="scientific">Sphingomonas populi</name>
    <dbReference type="NCBI Taxonomy" id="2484750"/>
    <lineage>
        <taxon>Bacteria</taxon>
        <taxon>Pseudomonadati</taxon>
        <taxon>Pseudomonadota</taxon>
        <taxon>Alphaproteobacteria</taxon>
        <taxon>Sphingomonadales</taxon>
        <taxon>Sphingomonadaceae</taxon>
        <taxon>Sphingomonas</taxon>
    </lineage>
</organism>
<dbReference type="GO" id="GO:0007165">
    <property type="term" value="P:signal transduction"/>
    <property type="evidence" value="ECO:0007669"/>
    <property type="project" value="TreeGrafter"/>
</dbReference>
<proteinExistence type="inferred from homology"/>
<name>A0A4Q6XZL8_9SPHN</name>
<dbReference type="PRINTS" id="PR01549">
    <property type="entry name" value="AUTOINDCRSYN"/>
</dbReference>
<dbReference type="SUPFAM" id="SSF55729">
    <property type="entry name" value="Acyl-CoA N-acyltransferases (Nat)"/>
    <property type="match status" value="1"/>
</dbReference>
<evidence type="ECO:0000256" key="5">
    <source>
        <dbReference type="PROSITE-ProRule" id="PRU00533"/>
    </source>
</evidence>
<dbReference type="Proteomes" id="UP000292085">
    <property type="component" value="Unassembled WGS sequence"/>
</dbReference>
<protein>
    <recommendedName>
        <fullName evidence="6">Acyl-homoserine-lactone synthase</fullName>
        <ecNumber evidence="6">2.3.1.184</ecNumber>
    </recommendedName>
    <alternativeName>
        <fullName evidence="6">Autoinducer synthesis protein</fullName>
    </alternativeName>
</protein>
<comment type="similarity">
    <text evidence="5 6">Belongs to the autoinducer synthase family.</text>
</comment>
<dbReference type="AlphaFoldDB" id="A0A4Q6XZL8"/>
<dbReference type="GO" id="GO:0061579">
    <property type="term" value="F:N-acyl homoserine lactone synthase activity"/>
    <property type="evidence" value="ECO:0007669"/>
    <property type="project" value="UniProtKB-UniRule"/>
</dbReference>
<evidence type="ECO:0000313" key="8">
    <source>
        <dbReference type="Proteomes" id="UP000292085"/>
    </source>
</evidence>
<keyword evidence="1 5" id="KW-0673">Quorum sensing</keyword>
<accession>A0A4Q6XZL8</accession>
<keyword evidence="3 6" id="KW-0949">S-adenosyl-L-methionine</keyword>
<comment type="caution">
    <text evidence="7">The sequence shown here is derived from an EMBL/GenBank/DDBJ whole genome shotgun (WGS) entry which is preliminary data.</text>
</comment>
<evidence type="ECO:0000256" key="4">
    <source>
        <dbReference type="ARBA" id="ARBA00022929"/>
    </source>
</evidence>